<gene>
    <name evidence="2" type="ORF">PGT21_007406</name>
</gene>
<comment type="caution">
    <text evidence="2">The sequence shown here is derived from an EMBL/GenBank/DDBJ whole genome shotgun (WGS) entry which is preliminary data.</text>
</comment>
<organism evidence="2 3">
    <name type="scientific">Puccinia graminis f. sp. tritici</name>
    <dbReference type="NCBI Taxonomy" id="56615"/>
    <lineage>
        <taxon>Eukaryota</taxon>
        <taxon>Fungi</taxon>
        <taxon>Dikarya</taxon>
        <taxon>Basidiomycota</taxon>
        <taxon>Pucciniomycotina</taxon>
        <taxon>Pucciniomycetes</taxon>
        <taxon>Pucciniales</taxon>
        <taxon>Pucciniaceae</taxon>
        <taxon>Puccinia</taxon>
    </lineage>
</organism>
<reference evidence="2 3" key="1">
    <citation type="submission" date="2019-05" db="EMBL/GenBank/DDBJ databases">
        <title>Emergence of the Ug99 lineage of the wheat stem rust pathogen through somatic hybridization.</title>
        <authorList>
            <person name="Li F."/>
            <person name="Upadhyaya N.M."/>
            <person name="Sperschneider J."/>
            <person name="Matny O."/>
            <person name="Nguyen-Phuc H."/>
            <person name="Mago R."/>
            <person name="Raley C."/>
            <person name="Miller M.E."/>
            <person name="Silverstein K.A.T."/>
            <person name="Henningsen E."/>
            <person name="Hirsch C.D."/>
            <person name="Visser B."/>
            <person name="Pretorius Z.A."/>
            <person name="Steffenson B.J."/>
            <person name="Schwessinger B."/>
            <person name="Dodds P.N."/>
            <person name="Figueroa M."/>
        </authorList>
    </citation>
    <scope>NUCLEOTIDE SEQUENCE [LARGE SCALE GENOMIC DNA]</scope>
    <source>
        <strain evidence="2">21-0</strain>
    </source>
</reference>
<feature type="signal peptide" evidence="1">
    <location>
        <begin position="1"/>
        <end position="27"/>
    </location>
</feature>
<keyword evidence="1" id="KW-0732">Signal</keyword>
<accession>A0A5B0LLP3</accession>
<keyword evidence="3" id="KW-1185">Reference proteome</keyword>
<protein>
    <submittedName>
        <fullName evidence="2">Uncharacterized protein</fullName>
    </submittedName>
</protein>
<name>A0A5B0LLP3_PUCGR</name>
<feature type="chain" id="PRO_5022763690" evidence="1">
    <location>
        <begin position="28"/>
        <end position="100"/>
    </location>
</feature>
<evidence type="ECO:0000313" key="3">
    <source>
        <dbReference type="Proteomes" id="UP000324748"/>
    </source>
</evidence>
<evidence type="ECO:0000256" key="1">
    <source>
        <dbReference type="SAM" id="SignalP"/>
    </source>
</evidence>
<dbReference type="EMBL" id="VSWC01000197">
    <property type="protein sequence ID" value="KAA1064548.1"/>
    <property type="molecule type" value="Genomic_DNA"/>
</dbReference>
<proteinExistence type="predicted"/>
<dbReference type="Proteomes" id="UP000324748">
    <property type="component" value="Unassembled WGS sequence"/>
</dbReference>
<sequence length="100" mass="10931">MAPFNWSINATLMAAILLIFLSSPIQAANVERRQGQDQCNPANDHLTIHDCAVDRVDSISSAFYNLGFQGKNKILRGEGPVNHAFQSCRVIVDCRGGTDV</sequence>
<evidence type="ECO:0000313" key="2">
    <source>
        <dbReference type="EMBL" id="KAA1064548.1"/>
    </source>
</evidence>
<dbReference type="AlphaFoldDB" id="A0A5B0LLP3"/>